<sequence>MLATGRINGRNSIPIKNGIDDDAFILLQDENLKELIPNMGRRLKFKKKLDDYLLLSKENINCYTLDVDGSINTSNASTSTLTIETLGCLPIDIEPIPIDIEPNIERDDFLVPEAPIKRQKLEVSLFEKGLLQYLETFPDGKIILRNKNKLNEYFRSKLCKVIIDHLFSKYPSYKIPQFEFVRAAQEIENTFPSENANIYFRPYRPKTDVSPRHQCGGKLWAKYSNLKKIYNYLDKSKTVPSDSSEDDNNIQEEISLHFINNHCSPFDEVISHWDLSFNKRRKLLKELELHEYYSFFPALKLPDGHSLLLRDFERMFTNKNNNLICKWPEVQKAILQLAQEKGVLQEESIFNEVVALLTLPLLFAPTTVRDGKKSWRPSKLEVCKSFIIHINSTSNLHSTIERSRQDAAKKKITLQPFIIFAGDEKNPEGMLSYISIDNNVYLIESCLKAVDVTFKIFFALDARYPPESSHIWTYIQRTSFPSVKLLVKHMKVIHALANQDEYKCAENGCDRFFLSVNSFKKHLNSHENTRKTSLKTDFTSENIDVTPEHSKNHVDTTTQRYFETDRPASDFEVLSNIPESDESSDELERFRELISNRANVLICRLYGQLSMPRKEVQNIIEDFQDCFMIPLHTLKNKISLSEFKSDSEKKNILQMFEELDNIFLNLNSEYRRMNHLENTGYYIKPEQITIGQHLVLNSRGILKPTELSYQFISLKKTLKMLFQMKDVFKICIENIRELQEDKHTVTNLTQAELWKTKIEHTKELIFPLLIYCDDFEVGNPLGAHSGIHKLGAVYYTIPVIPLSHSSQLSRLAGSMNVQIRVRRRTIPVERFTVGRHHVHHLQHHGAPRGLRFFPDFPLADRVYSTPRTVLMRNTRRAILQLRHVSCADRRILRYVSNWKRNGDCFVAASYSARRVFVSGRRGSRERG</sequence>
<keyword evidence="4" id="KW-1185">Reference proteome</keyword>
<keyword evidence="1" id="KW-0862">Zinc</keyword>
<accession>A0A9P0GHS0</accession>
<dbReference type="SMART" id="SM00355">
    <property type="entry name" value="ZnF_C2H2"/>
    <property type="match status" value="1"/>
</dbReference>
<dbReference type="AlphaFoldDB" id="A0A9P0GHS0"/>
<dbReference type="OrthoDB" id="6666876at2759"/>
<keyword evidence="1" id="KW-0479">Metal-binding</keyword>
<dbReference type="PROSITE" id="PS00028">
    <property type="entry name" value="ZINC_FINGER_C2H2_1"/>
    <property type="match status" value="1"/>
</dbReference>
<gene>
    <name evidence="3" type="ORF">PHAECO_LOCUS228</name>
</gene>
<evidence type="ECO:0000256" key="1">
    <source>
        <dbReference type="PROSITE-ProRule" id="PRU00042"/>
    </source>
</evidence>
<evidence type="ECO:0000313" key="3">
    <source>
        <dbReference type="EMBL" id="CAH1117061.1"/>
    </source>
</evidence>
<dbReference type="EMBL" id="OU896707">
    <property type="protein sequence ID" value="CAH1117061.1"/>
    <property type="molecule type" value="Genomic_DNA"/>
</dbReference>
<reference evidence="3" key="2">
    <citation type="submission" date="2022-10" db="EMBL/GenBank/DDBJ databases">
        <authorList>
            <consortium name="ENA_rothamsted_submissions"/>
            <consortium name="culmorum"/>
            <person name="King R."/>
        </authorList>
    </citation>
    <scope>NUCLEOTIDE SEQUENCE</scope>
</reference>
<dbReference type="PROSITE" id="PS50157">
    <property type="entry name" value="ZINC_FINGER_C2H2_2"/>
    <property type="match status" value="1"/>
</dbReference>
<dbReference type="GO" id="GO:0008270">
    <property type="term" value="F:zinc ion binding"/>
    <property type="evidence" value="ECO:0007669"/>
    <property type="project" value="UniProtKB-KW"/>
</dbReference>
<evidence type="ECO:0000313" key="4">
    <source>
        <dbReference type="Proteomes" id="UP001153737"/>
    </source>
</evidence>
<dbReference type="Proteomes" id="UP001153737">
    <property type="component" value="Chromosome 1"/>
</dbReference>
<dbReference type="InterPro" id="IPR013087">
    <property type="entry name" value="Znf_C2H2_type"/>
</dbReference>
<proteinExistence type="predicted"/>
<name>A0A9P0GHS0_PHACE</name>
<protein>
    <recommendedName>
        <fullName evidence="2">C2H2-type domain-containing protein</fullName>
    </recommendedName>
</protein>
<feature type="domain" description="C2H2-type" evidence="2">
    <location>
        <begin position="502"/>
        <end position="531"/>
    </location>
</feature>
<reference evidence="3" key="1">
    <citation type="submission" date="2022-01" db="EMBL/GenBank/DDBJ databases">
        <authorList>
            <person name="King R."/>
        </authorList>
    </citation>
    <scope>NUCLEOTIDE SEQUENCE</scope>
</reference>
<keyword evidence="1" id="KW-0863">Zinc-finger</keyword>
<organism evidence="3 4">
    <name type="scientific">Phaedon cochleariae</name>
    <name type="common">Mustard beetle</name>
    <dbReference type="NCBI Taxonomy" id="80249"/>
    <lineage>
        <taxon>Eukaryota</taxon>
        <taxon>Metazoa</taxon>
        <taxon>Ecdysozoa</taxon>
        <taxon>Arthropoda</taxon>
        <taxon>Hexapoda</taxon>
        <taxon>Insecta</taxon>
        <taxon>Pterygota</taxon>
        <taxon>Neoptera</taxon>
        <taxon>Endopterygota</taxon>
        <taxon>Coleoptera</taxon>
        <taxon>Polyphaga</taxon>
        <taxon>Cucujiformia</taxon>
        <taxon>Chrysomeloidea</taxon>
        <taxon>Chrysomelidae</taxon>
        <taxon>Chrysomelinae</taxon>
        <taxon>Chrysomelini</taxon>
        <taxon>Phaedon</taxon>
    </lineage>
</organism>
<evidence type="ECO:0000259" key="2">
    <source>
        <dbReference type="PROSITE" id="PS50157"/>
    </source>
</evidence>